<proteinExistence type="predicted"/>
<dbReference type="InterPro" id="IPR007278">
    <property type="entry name" value="DUF397"/>
</dbReference>
<evidence type="ECO:0000259" key="1">
    <source>
        <dbReference type="Pfam" id="PF04149"/>
    </source>
</evidence>
<dbReference type="Proteomes" id="UP001197247">
    <property type="component" value="Unassembled WGS sequence"/>
</dbReference>
<evidence type="ECO:0000313" key="3">
    <source>
        <dbReference type="Proteomes" id="UP001197247"/>
    </source>
</evidence>
<dbReference type="Pfam" id="PF04149">
    <property type="entry name" value="DUF397"/>
    <property type="match status" value="1"/>
</dbReference>
<organism evidence="2 3">
    <name type="scientific">Kineosporia corallincola</name>
    <dbReference type="NCBI Taxonomy" id="2835133"/>
    <lineage>
        <taxon>Bacteria</taxon>
        <taxon>Bacillati</taxon>
        <taxon>Actinomycetota</taxon>
        <taxon>Actinomycetes</taxon>
        <taxon>Kineosporiales</taxon>
        <taxon>Kineosporiaceae</taxon>
        <taxon>Kineosporia</taxon>
    </lineage>
</organism>
<dbReference type="EMBL" id="JAHBAY010000007">
    <property type="protein sequence ID" value="MBT0770813.1"/>
    <property type="molecule type" value="Genomic_DNA"/>
</dbReference>
<comment type="caution">
    <text evidence="2">The sequence shown here is derived from an EMBL/GenBank/DDBJ whole genome shotgun (WGS) entry which is preliminary data.</text>
</comment>
<protein>
    <submittedName>
        <fullName evidence="2">DUF397 domain-containing protein</fullName>
    </submittedName>
</protein>
<reference evidence="2 3" key="1">
    <citation type="submission" date="2021-05" db="EMBL/GenBank/DDBJ databases">
        <title>Kineosporia and Streptomyces sp. nov. two new marine actinobacteria isolated from Coral.</title>
        <authorList>
            <person name="Buangrab K."/>
            <person name="Sutthacheep M."/>
            <person name="Yeemin T."/>
            <person name="Harunari E."/>
            <person name="Igarashi Y."/>
            <person name="Kanchanasin P."/>
            <person name="Tanasupawat S."/>
            <person name="Phongsopitanun W."/>
        </authorList>
    </citation>
    <scope>NUCLEOTIDE SEQUENCE [LARGE SCALE GENOMIC DNA]</scope>
    <source>
        <strain evidence="2 3">J2-2</strain>
    </source>
</reference>
<dbReference type="RefSeq" id="WP_214157110.1">
    <property type="nucleotide sequence ID" value="NZ_JAHBAY010000007.1"/>
</dbReference>
<name>A0ABS5TIX5_9ACTN</name>
<accession>A0ABS5TIX5</accession>
<gene>
    <name evidence="2" type="ORF">KIH74_17860</name>
</gene>
<keyword evidence="3" id="KW-1185">Reference proteome</keyword>
<evidence type="ECO:0000313" key="2">
    <source>
        <dbReference type="EMBL" id="MBT0770813.1"/>
    </source>
</evidence>
<sequence>MTENIAPEWFKSSRSGNGNACVEVATNLLPRTGQVLLRDSKNPGVAPFAFTRAEWEAFVGGARDGEFDI</sequence>
<feature type="domain" description="DUF397" evidence="1">
    <location>
        <begin position="8"/>
        <end position="63"/>
    </location>
</feature>